<feature type="compositionally biased region" description="Polar residues" evidence="1">
    <location>
        <begin position="66"/>
        <end position="75"/>
    </location>
</feature>
<gene>
    <name evidence="2" type="ordered locus">LOC_Os12g33350</name>
</gene>
<proteinExistence type="predicted"/>
<dbReference type="AlphaFoldDB" id="Q2QPT6"/>
<reference evidence="2" key="2">
    <citation type="submission" date="2005-04" db="EMBL/GenBank/DDBJ databases">
        <authorList>
            <person name="Buell C.R."/>
            <person name="Wing R.A."/>
            <person name="McCombie W.A."/>
            <person name="Ouyang S."/>
        </authorList>
    </citation>
    <scope>NUCLEOTIDE SEQUENCE</scope>
</reference>
<feature type="region of interest" description="Disordered" evidence="1">
    <location>
        <begin position="66"/>
        <end position="97"/>
    </location>
</feature>
<protein>
    <submittedName>
        <fullName evidence="2">Retrotransposon protein, putative, Ty1-copia subclass</fullName>
    </submittedName>
</protein>
<evidence type="ECO:0000256" key="1">
    <source>
        <dbReference type="SAM" id="MobiDB-lite"/>
    </source>
</evidence>
<accession>Q2QPT6</accession>
<evidence type="ECO:0000313" key="2">
    <source>
        <dbReference type="EMBL" id="ABA98731.1"/>
    </source>
</evidence>
<sequence length="97" mass="10588">MKSLADEMSYAGKLLDDEEMMSYILAGLDDDYEPVVSNLVGKAEAVSVAEIYSQHLSFEGRAKLRQQASGSSVNSAKRGGKSGDGFNSNFVETRFRQ</sequence>
<reference evidence="2" key="1">
    <citation type="journal article" date="2005" name="BMC Biol.">
        <title>The sequence of rice chromosomes 11 and 12, rich in disease resistance genes and recent gene duplications.</title>
        <authorList>
            <consortium name="The rice chromosomes 11 and 12 sequencing consortia"/>
        </authorList>
    </citation>
    <scope>NUCLEOTIDE SEQUENCE [LARGE SCALE GENOMIC DNA]</scope>
</reference>
<reference evidence="2" key="3">
    <citation type="submission" date="2006-01" db="EMBL/GenBank/DDBJ databases">
        <authorList>
            <person name="Buell R."/>
        </authorList>
    </citation>
    <scope>NUCLEOTIDE SEQUENCE</scope>
</reference>
<dbReference type="EMBL" id="DP000011">
    <property type="protein sequence ID" value="ABA98731.1"/>
    <property type="molecule type" value="Genomic_DNA"/>
</dbReference>
<organism evidence="2">
    <name type="scientific">Oryza sativa subsp. japonica</name>
    <name type="common">Rice</name>
    <dbReference type="NCBI Taxonomy" id="39947"/>
    <lineage>
        <taxon>Eukaryota</taxon>
        <taxon>Viridiplantae</taxon>
        <taxon>Streptophyta</taxon>
        <taxon>Embryophyta</taxon>
        <taxon>Tracheophyta</taxon>
        <taxon>Spermatophyta</taxon>
        <taxon>Magnoliopsida</taxon>
        <taxon>Liliopsida</taxon>
        <taxon>Poales</taxon>
        <taxon>Poaceae</taxon>
        <taxon>BOP clade</taxon>
        <taxon>Oryzoideae</taxon>
        <taxon>Oryzeae</taxon>
        <taxon>Oryzinae</taxon>
        <taxon>Oryza</taxon>
        <taxon>Oryza sativa</taxon>
    </lineage>
</organism>
<name>Q2QPT6_ORYSJ</name>